<keyword evidence="1" id="KW-0675">Receptor</keyword>
<reference evidence="1 2" key="1">
    <citation type="submission" date="2015-04" db="EMBL/GenBank/DDBJ databases">
        <authorList>
            <person name="Syromyatnikov M.Y."/>
            <person name="Popov V.N."/>
        </authorList>
    </citation>
    <scope>NUCLEOTIDE SEQUENCE [LARGE SCALE GENOMIC DNA]</scope>
    <source>
        <strain evidence="1">WF-38-12</strain>
    </source>
</reference>
<keyword evidence="2" id="KW-1185">Reference proteome</keyword>
<dbReference type="STRING" id="28573.A0A0U1LM68"/>
<gene>
    <name evidence="1" type="ORF">PISL3812_01391</name>
</gene>
<dbReference type="Proteomes" id="UP000054383">
    <property type="component" value="Unassembled WGS sequence"/>
</dbReference>
<evidence type="ECO:0000313" key="2">
    <source>
        <dbReference type="Proteomes" id="UP000054383"/>
    </source>
</evidence>
<protein>
    <submittedName>
        <fullName evidence="1">Receptor-type tyrosine-protein phosphatase zeta</fullName>
    </submittedName>
</protein>
<evidence type="ECO:0000313" key="1">
    <source>
        <dbReference type="EMBL" id="CRG84051.1"/>
    </source>
</evidence>
<accession>A0A0U1LM68</accession>
<proteinExistence type="predicted"/>
<dbReference type="OrthoDB" id="2549237at2759"/>
<name>A0A0U1LM68_TALIS</name>
<organism evidence="1 2">
    <name type="scientific">Talaromyces islandicus</name>
    <name type="common">Penicillium islandicum</name>
    <dbReference type="NCBI Taxonomy" id="28573"/>
    <lineage>
        <taxon>Eukaryota</taxon>
        <taxon>Fungi</taxon>
        <taxon>Dikarya</taxon>
        <taxon>Ascomycota</taxon>
        <taxon>Pezizomycotina</taxon>
        <taxon>Eurotiomycetes</taxon>
        <taxon>Eurotiomycetidae</taxon>
        <taxon>Eurotiales</taxon>
        <taxon>Trichocomaceae</taxon>
        <taxon>Talaromyces</taxon>
        <taxon>Talaromyces sect. Islandici</taxon>
    </lineage>
</organism>
<dbReference type="EMBL" id="CVMT01000001">
    <property type="protein sequence ID" value="CRG84051.1"/>
    <property type="molecule type" value="Genomic_DNA"/>
</dbReference>
<sequence>MIAEGLRPQALLIPPGNLAKYLRAQIDNDPSAENLALINACLLDQIHTEAIPSTVYFVWLLLAYSHSRHLVVNALQDPSRGVRWAGIRVARNYLFRGANWKEDGWDVLGGAQGIKDILDGLPLAEARLLLQAILAHPNSRGNRQVVMECMDELLTLIESANAWTTRSLSQYASRLYAYATAEKVTEFLGSERPMRLAIVPYLRRFHTNFLRRIAAGAIQVPYDVRTDVVRLGPRSLLGSDEAYVPVHYKKTHPSMPPALVFSMDMLISLDKNPQLLRDYEIDEWLNSILSLALHRKLLFQQIMPILDRSLALCRSQHHGNWLSRPFPEAVVQFWSISRFGGAGGFVTSLTRMFQRRCCSGVTEGDKILLEQCLIDQVLRIKDDTLTVYPSRAQFTKAVTSFLSLVDMKGRLTSLQLLCQHSPTLKFDLTVWPPSKKERELVPVWDYNVLRMLSPDSSKVLFDRSLYIHRCDEFLPNSNGAKGSPRVLSWTTLCNLWVSWEFSAADGNDSFPTTRKGTYSCPPLFTQALVLTEAAVSKMKTKAEKAREPDGRSKWAERALTLAAKTESFDIFSDVVKWSKRFLRDPLVFPNLIREVFRSGGRIFACSAALKVTKPSSNLQLAEILRRAHEIVVDLLETSLLLLREPWARNSQNPHIGFTTESPLVKLALDPLILIFMDFEREGNAEGQTDVYWSGPSSLIGSLTCPKNPSTVELAFIDRIAQARDEFWKEHRARMNPDVLTLGAGWPRGLPIQYLVKGETYNWLYHATRRPDEAPYLASRINEVLFAPLDTIMAGVPKDNTPISKFVDSFSFAINALPAEGEPTEKVPNMLRVWEHHVSKLQAHPLYLKLFQDWLYAQIRHGKTAGTAHLIKPDVSAPIPIISSVPTGPEVIEWDPQDLNKEAAEADLRNNEEVSEEVLCTVLTCRLNGAVPTGTRSVTVNFEPKPKAASVWSFGSHGSRQPEAVCPAGSCVVDSLVLSALLFLDTYTKKTHILRTRFPDVAHPRYTPIYLADEFIMSMTKDSLASTLARPVKILRNCVKRVPSRLLRDLIWSLLDTLTAEPNSPMYSKLLFCTLDLIQILLSTDQPQLAIDVVIRLWKDFAQESSCHRKLNLVKIGQIIGPKQATEMMESLAAYVCDALETQQQQKQGEGTVTIKVTTAKMLAQVLTEANFLPQSIRMRILRDMFNISRHIDIRQEIAASVLALVSESESAEPYEAFASIALSAAGPNERVRTTEEEWIAAESSGAPLPSVASGSERPILNLMVTAAATQIPVGLRSDYVHKILLPVIQESARQHARWMSCMVSKMGLSLSDLGITELEIGPFSSDLIDKILWQWTVYLPVTYLQHRHRSWALSYLRFASFNRIAKGFIGTTDPTLKDINVREHWNEFLQLQRARAPLYRLNRLLVPATRNSSDDYTAKVVLENFLFRAEVIAKNPIKYKPTLGKYVIYPGYTLEMLKELRKTRLSGDVGDPVHREKVYEQTTRVMRRIIDVSVSVRREAWSTELAAGYPVSPPSAFEHDLVMLPSPIYNPAASESDSAADIFVSAIIDLTFKHARDSLSLLKLDALQSAIREIPTADMPTCALRLGRALPSEDDVVEACIRVRLLSLLLASMREKKTVLDGDVLEMVEEWKHSDSEAVRQVGWECEW</sequence>
<dbReference type="OMA" id="SSWHRMA"/>